<proteinExistence type="predicted"/>
<dbReference type="EMBL" id="CAJJDN010000085">
    <property type="protein sequence ID" value="CAD8105751.1"/>
    <property type="molecule type" value="Genomic_DNA"/>
</dbReference>
<reference evidence="1" key="1">
    <citation type="submission" date="2021-01" db="EMBL/GenBank/DDBJ databases">
        <authorList>
            <consortium name="Genoscope - CEA"/>
            <person name="William W."/>
        </authorList>
    </citation>
    <scope>NUCLEOTIDE SEQUENCE</scope>
</reference>
<name>A0A8S1PRV1_9CILI</name>
<protein>
    <submittedName>
        <fullName evidence="1">Uncharacterized protein</fullName>
    </submittedName>
</protein>
<organism evidence="1 2">
    <name type="scientific">Paramecium sonneborni</name>
    <dbReference type="NCBI Taxonomy" id="65129"/>
    <lineage>
        <taxon>Eukaryota</taxon>
        <taxon>Sar</taxon>
        <taxon>Alveolata</taxon>
        <taxon>Ciliophora</taxon>
        <taxon>Intramacronucleata</taxon>
        <taxon>Oligohymenophorea</taxon>
        <taxon>Peniculida</taxon>
        <taxon>Parameciidae</taxon>
        <taxon>Paramecium</taxon>
    </lineage>
</organism>
<accession>A0A8S1PRV1</accession>
<dbReference type="OrthoDB" id="311960at2759"/>
<keyword evidence="2" id="KW-1185">Reference proteome</keyword>
<evidence type="ECO:0000313" key="2">
    <source>
        <dbReference type="Proteomes" id="UP000692954"/>
    </source>
</evidence>
<dbReference type="Proteomes" id="UP000692954">
    <property type="component" value="Unassembled WGS sequence"/>
</dbReference>
<gene>
    <name evidence="1" type="ORF">PSON_ATCC_30995.1.T0850083</name>
</gene>
<sequence>MLSCQESDHEYSEIIGVCLNNVCPKQGLCCFDCMKKFHSNHLFDTIKFKELYNWKKQKQLSLDSFKDNILQLQSFIVMLSDFIKETVVSSDFVENMNYTSLTKEIKRLLLIEQSEKSIMSKIADLVSQIPILKQSLKQLLFSKSQSQIPGDQTPKANECRPQSHPLISSGQYQERKIVLREIQTPISNQTVGQNYTLSKMCKHNDIVVDLDGKIANSSSFFKETRYIMCDQIITGNSIAALTINCGEGAEVGVCHQNIIFQKDKIYEQILDGAYILNNQGFVTYFTQKSKNNYFKCFGIKNNDIIKVEVDLKNQKIKWTNNTINEAFTLNIGGNIKELCFIVGLTSSALGQSTMKIIQEL</sequence>
<comment type="caution">
    <text evidence="1">The sequence shown here is derived from an EMBL/GenBank/DDBJ whole genome shotgun (WGS) entry which is preliminary data.</text>
</comment>
<evidence type="ECO:0000313" key="1">
    <source>
        <dbReference type="EMBL" id="CAD8105751.1"/>
    </source>
</evidence>
<dbReference type="AlphaFoldDB" id="A0A8S1PRV1"/>